<evidence type="ECO:0000256" key="1">
    <source>
        <dbReference type="SAM" id="MobiDB-lite"/>
    </source>
</evidence>
<sequence>MGAGSRQYWLQRAHDFGSEKTINEQQEQEQAQAQAQAQEQEQEQQQQQHYCIRVFVFGLLSFNVFCQQQIARIQWPNCARLLGKNYELSHGKLYYVALNRILFLTLLLKHL</sequence>
<feature type="compositionally biased region" description="Low complexity" evidence="1">
    <location>
        <begin position="24"/>
        <end position="40"/>
    </location>
</feature>
<proteinExistence type="predicted"/>
<feature type="region of interest" description="Disordered" evidence="1">
    <location>
        <begin position="21"/>
        <end position="40"/>
    </location>
</feature>
<accession>A0AAE0FU66</accession>
<gene>
    <name evidence="2" type="ORF">CYMTET_25268</name>
</gene>
<dbReference type="Proteomes" id="UP001190700">
    <property type="component" value="Unassembled WGS sequence"/>
</dbReference>
<dbReference type="AlphaFoldDB" id="A0AAE0FU66"/>
<organism evidence="2 3">
    <name type="scientific">Cymbomonas tetramitiformis</name>
    <dbReference type="NCBI Taxonomy" id="36881"/>
    <lineage>
        <taxon>Eukaryota</taxon>
        <taxon>Viridiplantae</taxon>
        <taxon>Chlorophyta</taxon>
        <taxon>Pyramimonadophyceae</taxon>
        <taxon>Pyramimonadales</taxon>
        <taxon>Pyramimonadaceae</taxon>
        <taxon>Cymbomonas</taxon>
    </lineage>
</organism>
<dbReference type="EMBL" id="LGRX02013450">
    <property type="protein sequence ID" value="KAK3266084.1"/>
    <property type="molecule type" value="Genomic_DNA"/>
</dbReference>
<comment type="caution">
    <text evidence="2">The sequence shown here is derived from an EMBL/GenBank/DDBJ whole genome shotgun (WGS) entry which is preliminary data.</text>
</comment>
<keyword evidence="3" id="KW-1185">Reference proteome</keyword>
<evidence type="ECO:0000313" key="2">
    <source>
        <dbReference type="EMBL" id="KAK3266084.1"/>
    </source>
</evidence>
<name>A0AAE0FU66_9CHLO</name>
<protein>
    <submittedName>
        <fullName evidence="2">Uncharacterized protein</fullName>
    </submittedName>
</protein>
<reference evidence="2 3" key="1">
    <citation type="journal article" date="2015" name="Genome Biol. Evol.">
        <title>Comparative Genomics of a Bacterivorous Green Alga Reveals Evolutionary Causalities and Consequences of Phago-Mixotrophic Mode of Nutrition.</title>
        <authorList>
            <person name="Burns J.A."/>
            <person name="Paasch A."/>
            <person name="Narechania A."/>
            <person name="Kim E."/>
        </authorList>
    </citation>
    <scope>NUCLEOTIDE SEQUENCE [LARGE SCALE GENOMIC DNA]</scope>
    <source>
        <strain evidence="2 3">PLY_AMNH</strain>
    </source>
</reference>
<evidence type="ECO:0000313" key="3">
    <source>
        <dbReference type="Proteomes" id="UP001190700"/>
    </source>
</evidence>